<dbReference type="Pfam" id="PF00440">
    <property type="entry name" value="TetR_N"/>
    <property type="match status" value="1"/>
</dbReference>
<keyword evidence="1" id="KW-0805">Transcription regulation</keyword>
<dbReference type="InterPro" id="IPR050109">
    <property type="entry name" value="HTH-type_TetR-like_transc_reg"/>
</dbReference>
<keyword evidence="7" id="KW-1185">Reference proteome</keyword>
<evidence type="ECO:0000256" key="4">
    <source>
        <dbReference type="PROSITE-ProRule" id="PRU00335"/>
    </source>
</evidence>
<sequence length="206" mass="22359">MPAARVRAAQRERIIRAIVAVVAENGYAAATIADVVRNAKVSRAAFYAHFSDKEDCFLEATQEGGRLMIGHIVAATHGLADDVSPEQAMRVACRALLEFLIAEPAFAQVFYVEMPGAGRVARDRIDASRHRFAHLNRAWHQRARAVDPSCPQVPEHAYLAAVGATTELVRATVHSGRFDALAELEDSLVALHLALLAAKAWTKGTP</sequence>
<protein>
    <submittedName>
        <fullName evidence="6">TetR/AcrR family transcriptional regulator</fullName>
    </submittedName>
</protein>
<dbReference type="InterPro" id="IPR009057">
    <property type="entry name" value="Homeodomain-like_sf"/>
</dbReference>
<comment type="caution">
    <text evidence="6">The sequence shown here is derived from an EMBL/GenBank/DDBJ whole genome shotgun (WGS) entry which is preliminary data.</text>
</comment>
<feature type="domain" description="HTH tetR-type" evidence="5">
    <location>
        <begin position="8"/>
        <end position="68"/>
    </location>
</feature>
<evidence type="ECO:0000256" key="1">
    <source>
        <dbReference type="ARBA" id="ARBA00023015"/>
    </source>
</evidence>
<gene>
    <name evidence="6" type="ORF">GCM10009765_19640</name>
</gene>
<dbReference type="Gene3D" id="1.10.357.10">
    <property type="entry name" value="Tetracycline Repressor, domain 2"/>
    <property type="match status" value="1"/>
</dbReference>
<evidence type="ECO:0000256" key="2">
    <source>
        <dbReference type="ARBA" id="ARBA00023125"/>
    </source>
</evidence>
<dbReference type="PRINTS" id="PR00455">
    <property type="entry name" value="HTHTETR"/>
</dbReference>
<evidence type="ECO:0000256" key="3">
    <source>
        <dbReference type="ARBA" id="ARBA00023163"/>
    </source>
</evidence>
<evidence type="ECO:0000259" key="5">
    <source>
        <dbReference type="PROSITE" id="PS50977"/>
    </source>
</evidence>
<dbReference type="InterPro" id="IPR001647">
    <property type="entry name" value="HTH_TetR"/>
</dbReference>
<dbReference type="PANTHER" id="PTHR30055:SF234">
    <property type="entry name" value="HTH-TYPE TRANSCRIPTIONAL REGULATOR BETI"/>
    <property type="match status" value="1"/>
</dbReference>
<dbReference type="EMBL" id="BAAANY010000008">
    <property type="protein sequence ID" value="GAA1670311.1"/>
    <property type="molecule type" value="Genomic_DNA"/>
</dbReference>
<keyword evidence="2 4" id="KW-0238">DNA-binding</keyword>
<dbReference type="PROSITE" id="PS50977">
    <property type="entry name" value="HTH_TETR_2"/>
    <property type="match status" value="1"/>
</dbReference>
<dbReference type="SUPFAM" id="SSF46689">
    <property type="entry name" value="Homeodomain-like"/>
    <property type="match status" value="1"/>
</dbReference>
<feature type="DNA-binding region" description="H-T-H motif" evidence="4">
    <location>
        <begin position="31"/>
        <end position="50"/>
    </location>
</feature>
<keyword evidence="3" id="KW-0804">Transcription</keyword>
<reference evidence="7" key="1">
    <citation type="journal article" date="2019" name="Int. J. Syst. Evol. Microbiol.">
        <title>The Global Catalogue of Microorganisms (GCM) 10K type strain sequencing project: providing services to taxonomists for standard genome sequencing and annotation.</title>
        <authorList>
            <consortium name="The Broad Institute Genomics Platform"/>
            <consortium name="The Broad Institute Genome Sequencing Center for Infectious Disease"/>
            <person name="Wu L."/>
            <person name="Ma J."/>
        </authorList>
    </citation>
    <scope>NUCLEOTIDE SEQUENCE [LARGE SCALE GENOMIC DNA]</scope>
    <source>
        <strain evidence="7">JCM 14718</strain>
    </source>
</reference>
<accession>A0ABP4SIF9</accession>
<dbReference type="Proteomes" id="UP001500618">
    <property type="component" value="Unassembled WGS sequence"/>
</dbReference>
<name>A0ABP4SIF9_9ACTN</name>
<organism evidence="6 7">
    <name type="scientific">Fodinicola feengrottensis</name>
    <dbReference type="NCBI Taxonomy" id="435914"/>
    <lineage>
        <taxon>Bacteria</taxon>
        <taxon>Bacillati</taxon>
        <taxon>Actinomycetota</taxon>
        <taxon>Actinomycetes</taxon>
        <taxon>Mycobacteriales</taxon>
        <taxon>Fodinicola</taxon>
    </lineage>
</organism>
<dbReference type="PANTHER" id="PTHR30055">
    <property type="entry name" value="HTH-TYPE TRANSCRIPTIONAL REGULATOR RUTR"/>
    <property type="match status" value="1"/>
</dbReference>
<proteinExistence type="predicted"/>
<evidence type="ECO:0000313" key="6">
    <source>
        <dbReference type="EMBL" id="GAA1670311.1"/>
    </source>
</evidence>
<evidence type="ECO:0000313" key="7">
    <source>
        <dbReference type="Proteomes" id="UP001500618"/>
    </source>
</evidence>